<name>A0A5N0EJN7_9NOCA</name>
<accession>A0A5N0EJN7</accession>
<dbReference type="InterPro" id="IPR003953">
    <property type="entry name" value="FAD-dep_OxRdtase_2_FAD-bd"/>
</dbReference>
<keyword evidence="7" id="KW-1185">Reference proteome</keyword>
<protein>
    <submittedName>
        <fullName evidence="6">FAD-binding protein</fullName>
    </submittedName>
</protein>
<evidence type="ECO:0000313" key="7">
    <source>
        <dbReference type="Proteomes" id="UP000323876"/>
    </source>
</evidence>
<dbReference type="PANTHER" id="PTHR43400:SF10">
    <property type="entry name" value="3-OXOSTEROID 1-DEHYDROGENASE"/>
    <property type="match status" value="1"/>
</dbReference>
<dbReference type="GO" id="GO:0016747">
    <property type="term" value="F:acyltransferase activity, transferring groups other than amino-acyl groups"/>
    <property type="evidence" value="ECO:0007669"/>
    <property type="project" value="InterPro"/>
</dbReference>
<dbReference type="InterPro" id="IPR020610">
    <property type="entry name" value="Thiolase_AS"/>
</dbReference>
<dbReference type="PANTHER" id="PTHR43400">
    <property type="entry name" value="FUMARATE REDUCTASE"/>
    <property type="match status" value="1"/>
</dbReference>
<dbReference type="AlphaFoldDB" id="A0A5N0EJN7"/>
<reference evidence="6 7" key="1">
    <citation type="submission" date="2019-09" db="EMBL/GenBank/DDBJ databases">
        <authorList>
            <person name="Wang X."/>
        </authorList>
    </citation>
    <scope>NUCLEOTIDE SEQUENCE [LARGE SCALE GENOMIC DNA]</scope>
    <source>
        <strain evidence="6 7">CICC 11023</strain>
    </source>
</reference>
<dbReference type="Proteomes" id="UP000323876">
    <property type="component" value="Unassembled WGS sequence"/>
</dbReference>
<keyword evidence="4" id="KW-0560">Oxidoreductase</keyword>
<dbReference type="GO" id="GO:0008202">
    <property type="term" value="P:steroid metabolic process"/>
    <property type="evidence" value="ECO:0007669"/>
    <property type="project" value="UniProtKB-ARBA"/>
</dbReference>
<dbReference type="Gene3D" id="3.50.50.60">
    <property type="entry name" value="FAD/NAD(P)-binding domain"/>
    <property type="match status" value="1"/>
</dbReference>
<evidence type="ECO:0000259" key="5">
    <source>
        <dbReference type="Pfam" id="PF00890"/>
    </source>
</evidence>
<comment type="caution">
    <text evidence="6">The sequence shown here is derived from an EMBL/GenBank/DDBJ whole genome shotgun (WGS) entry which is preliminary data.</text>
</comment>
<dbReference type="InterPro" id="IPR036188">
    <property type="entry name" value="FAD/NAD-bd_sf"/>
</dbReference>
<dbReference type="InterPro" id="IPR027477">
    <property type="entry name" value="Succ_DH/fumarate_Rdtase_cat_sf"/>
</dbReference>
<comment type="cofactor">
    <cofactor evidence="1">
        <name>FAD</name>
        <dbReference type="ChEBI" id="CHEBI:57692"/>
    </cofactor>
</comment>
<dbReference type="OrthoDB" id="337830at2"/>
<dbReference type="NCBIfam" id="NF005508">
    <property type="entry name" value="PRK07121.1-1"/>
    <property type="match status" value="1"/>
</dbReference>
<dbReference type="InterPro" id="IPR050315">
    <property type="entry name" value="FAD-oxidoreductase_2"/>
</dbReference>
<feature type="domain" description="FAD-dependent oxidoreductase 2 FAD-binding" evidence="5">
    <location>
        <begin position="22"/>
        <end position="445"/>
    </location>
</feature>
<organism evidence="6 7">
    <name type="scientific">Nocardia colli</name>
    <dbReference type="NCBI Taxonomy" id="2545717"/>
    <lineage>
        <taxon>Bacteria</taxon>
        <taxon>Bacillati</taxon>
        <taxon>Actinomycetota</taxon>
        <taxon>Actinomycetes</taxon>
        <taxon>Mycobacteriales</taxon>
        <taxon>Nocardiaceae</taxon>
        <taxon>Nocardia</taxon>
    </lineage>
</organism>
<evidence type="ECO:0000313" key="6">
    <source>
        <dbReference type="EMBL" id="KAA8889176.1"/>
    </source>
</evidence>
<dbReference type="PRINTS" id="PR00411">
    <property type="entry name" value="PNDRDTASEI"/>
</dbReference>
<gene>
    <name evidence="6" type="ORF">F3087_09430</name>
</gene>
<sequence>MAVGTEVPWLASRPTRWDETADVVVVGFGIAGACAAIGAAEAGADVLILERTGAAGGASALAAGHFYLGGGTPVQQATGHEDSSAAMRDYLTAVSPDPDHLKVDAYCVGSVAHFAWLESQGLTFERSFYPGKAVVQPGTEGLMWTGNEKVSPYLDQARPAPRGHKVNAPAERGGYEVMRVLAERVRELGIRVRFETKVDQLVADGDRIVGASWPGGAVSGAVVLAAGGFVMNPDMLATYTARLAQHFLPLGVPTDDGLGIRLGQSAGAATAHMDGAFLTASFYPPDTLLHGIIVNKAGQRFVAEDSYHGRTAGAVVAQPDSTAYLIVDSKHMSWPELPMVQFIDGWETVALMESALDIPVGALQETLANYNVAAADEHDPELGKHPDWITPLTEGPWGAFDLTPGAATYVGFTLGGLSTTVDGEVLRTDGSTIEGLYAAGACASNIAQDTGGYSSGTCLGEGSFFGRRAGAHAALRRQEGD</sequence>
<evidence type="ECO:0000256" key="2">
    <source>
        <dbReference type="ARBA" id="ARBA00022630"/>
    </source>
</evidence>
<evidence type="ECO:0000256" key="4">
    <source>
        <dbReference type="ARBA" id="ARBA00023002"/>
    </source>
</evidence>
<keyword evidence="3" id="KW-0274">FAD</keyword>
<dbReference type="Pfam" id="PF00890">
    <property type="entry name" value="FAD_binding_2"/>
    <property type="match status" value="1"/>
</dbReference>
<dbReference type="RefSeq" id="WP_150401450.1">
    <property type="nucleotide sequence ID" value="NZ_VXLC01000003.1"/>
</dbReference>
<dbReference type="PROSITE" id="PS00099">
    <property type="entry name" value="THIOLASE_3"/>
    <property type="match status" value="1"/>
</dbReference>
<dbReference type="GO" id="GO:0033765">
    <property type="term" value="F:steroid dehydrogenase activity, acting on the CH-CH group of donors"/>
    <property type="evidence" value="ECO:0007669"/>
    <property type="project" value="UniProtKB-ARBA"/>
</dbReference>
<evidence type="ECO:0000256" key="3">
    <source>
        <dbReference type="ARBA" id="ARBA00022827"/>
    </source>
</evidence>
<evidence type="ECO:0000256" key="1">
    <source>
        <dbReference type="ARBA" id="ARBA00001974"/>
    </source>
</evidence>
<dbReference type="Gene3D" id="3.90.700.10">
    <property type="entry name" value="Succinate dehydrogenase/fumarate reductase flavoprotein, catalytic domain"/>
    <property type="match status" value="1"/>
</dbReference>
<proteinExistence type="predicted"/>
<dbReference type="SUPFAM" id="SSF51905">
    <property type="entry name" value="FAD/NAD(P)-binding domain"/>
    <property type="match status" value="1"/>
</dbReference>
<keyword evidence="2" id="KW-0285">Flavoprotein</keyword>
<dbReference type="EMBL" id="VXLC01000003">
    <property type="protein sequence ID" value="KAA8889176.1"/>
    <property type="molecule type" value="Genomic_DNA"/>
</dbReference>